<protein>
    <submittedName>
        <fullName evidence="1">Uncharacterized protein</fullName>
    </submittedName>
</protein>
<comment type="caution">
    <text evidence="1">The sequence shown here is derived from an EMBL/GenBank/DDBJ whole genome shotgun (WGS) entry which is preliminary data.</text>
</comment>
<name>A0ABU8USI7_9ACTN</name>
<organism evidence="1 2">
    <name type="scientific">Streptomyces machairae</name>
    <dbReference type="NCBI Taxonomy" id="3134109"/>
    <lineage>
        <taxon>Bacteria</taxon>
        <taxon>Bacillati</taxon>
        <taxon>Actinomycetota</taxon>
        <taxon>Actinomycetes</taxon>
        <taxon>Kitasatosporales</taxon>
        <taxon>Streptomycetaceae</taxon>
        <taxon>Streptomyces</taxon>
    </lineage>
</organism>
<evidence type="ECO:0000313" key="1">
    <source>
        <dbReference type="EMBL" id="MEJ8671863.1"/>
    </source>
</evidence>
<proteinExistence type="predicted"/>
<reference evidence="1 2" key="1">
    <citation type="submission" date="2024-03" db="EMBL/GenBank/DDBJ databases">
        <title>Novel Streptomyces species of biotechnological and ecological value are a feature of Machair soil.</title>
        <authorList>
            <person name="Prole J.R."/>
            <person name="Goodfellow M."/>
            <person name="Allenby N."/>
            <person name="Ward A.C."/>
        </authorList>
    </citation>
    <scope>NUCLEOTIDE SEQUENCE [LARGE SCALE GENOMIC DNA]</scope>
    <source>
        <strain evidence="1 2">MS1.AVA.1</strain>
    </source>
</reference>
<evidence type="ECO:0000313" key="2">
    <source>
        <dbReference type="Proteomes" id="UP001376459"/>
    </source>
</evidence>
<keyword evidence="2" id="KW-1185">Reference proteome</keyword>
<sequence>MWADRITALRSSGLNSVTALVVFNVRTMSQMFDPPDAIDPTMVAAVDSLCGAYSGDFTLGGLLRQVDLLGAHGQPLDVRAGYLQQDGTKYRVMDIALPCVVNDLWEETP</sequence>
<dbReference type="EMBL" id="JBBKAK010000001">
    <property type="protein sequence ID" value="MEJ8671863.1"/>
    <property type="molecule type" value="Genomic_DNA"/>
</dbReference>
<accession>A0ABU8USI7</accession>
<dbReference type="Proteomes" id="UP001376459">
    <property type="component" value="Unassembled WGS sequence"/>
</dbReference>
<gene>
    <name evidence="1" type="ORF">WKI71_36520</name>
</gene>